<dbReference type="InterPro" id="IPR023780">
    <property type="entry name" value="Chromo_domain"/>
</dbReference>
<dbReference type="InParanoid" id="C5LBW9"/>
<accession>C5LBW9</accession>
<dbReference type="GeneID" id="9064745"/>
<feature type="compositionally biased region" description="Low complexity" evidence="1">
    <location>
        <begin position="73"/>
        <end position="86"/>
    </location>
</feature>
<dbReference type="InterPro" id="IPR016197">
    <property type="entry name" value="Chromo-like_dom_sf"/>
</dbReference>
<keyword evidence="4" id="KW-1185">Reference proteome</keyword>
<sequence>MEAILARRVHDVEAADEYLIKWANEPYSRVSWHSMDVLVNQDGGAAMRIRKFEERHPREIDKNVDFPITTLEQGGPSSGQQQPAAAVDSPRRKRSGSA</sequence>
<dbReference type="SUPFAM" id="SSF54160">
    <property type="entry name" value="Chromo domain-like"/>
    <property type="match status" value="1"/>
</dbReference>
<dbReference type="InterPro" id="IPR000953">
    <property type="entry name" value="Chromo/chromo_shadow_dom"/>
</dbReference>
<dbReference type="Proteomes" id="UP000007800">
    <property type="component" value="Unassembled WGS sequence"/>
</dbReference>
<feature type="region of interest" description="Disordered" evidence="1">
    <location>
        <begin position="58"/>
        <end position="98"/>
    </location>
</feature>
<evidence type="ECO:0000313" key="3">
    <source>
        <dbReference type="EMBL" id="EER05940.1"/>
    </source>
</evidence>
<dbReference type="Pfam" id="PF00385">
    <property type="entry name" value="Chromo"/>
    <property type="match status" value="1"/>
</dbReference>
<dbReference type="EMBL" id="GG680918">
    <property type="protein sequence ID" value="EER05940.1"/>
    <property type="molecule type" value="Genomic_DNA"/>
</dbReference>
<evidence type="ECO:0000259" key="2">
    <source>
        <dbReference type="PROSITE" id="PS50013"/>
    </source>
</evidence>
<evidence type="ECO:0000256" key="1">
    <source>
        <dbReference type="SAM" id="MobiDB-lite"/>
    </source>
</evidence>
<feature type="domain" description="Chromo" evidence="2">
    <location>
        <begin position="1"/>
        <end position="56"/>
    </location>
</feature>
<dbReference type="Gene3D" id="2.40.50.40">
    <property type="match status" value="1"/>
</dbReference>
<proteinExistence type="predicted"/>
<gene>
    <name evidence="3" type="ORF">Pmar_PMAR011998</name>
</gene>
<dbReference type="PROSITE" id="PS50013">
    <property type="entry name" value="CHROMO_2"/>
    <property type="match status" value="1"/>
</dbReference>
<reference evidence="3 4" key="1">
    <citation type="submission" date="2008-07" db="EMBL/GenBank/DDBJ databases">
        <authorList>
            <person name="El-Sayed N."/>
            <person name="Caler E."/>
            <person name="Inman J."/>
            <person name="Amedeo P."/>
            <person name="Hass B."/>
            <person name="Wortman J."/>
        </authorList>
    </citation>
    <scope>NUCLEOTIDE SEQUENCE [LARGE SCALE GENOMIC DNA]</scope>
    <source>
        <strain evidence="4">ATCC 50983 / TXsc</strain>
    </source>
</reference>
<organism evidence="4">
    <name type="scientific">Perkinsus marinus (strain ATCC 50983 / TXsc)</name>
    <dbReference type="NCBI Taxonomy" id="423536"/>
    <lineage>
        <taxon>Eukaryota</taxon>
        <taxon>Sar</taxon>
        <taxon>Alveolata</taxon>
        <taxon>Perkinsozoa</taxon>
        <taxon>Perkinsea</taxon>
        <taxon>Perkinsida</taxon>
        <taxon>Perkinsidae</taxon>
        <taxon>Perkinsus</taxon>
    </lineage>
</organism>
<dbReference type="AlphaFoldDB" id="C5LBW9"/>
<protein>
    <recommendedName>
        <fullName evidence="2">Chromo domain-containing protein</fullName>
    </recommendedName>
</protein>
<evidence type="ECO:0000313" key="4">
    <source>
        <dbReference type="Proteomes" id="UP000007800"/>
    </source>
</evidence>
<dbReference type="RefSeq" id="XP_002774124.1">
    <property type="nucleotide sequence ID" value="XM_002774078.1"/>
</dbReference>
<name>C5LBW9_PERM5</name>
<feature type="non-terminal residue" evidence="3">
    <location>
        <position position="98"/>
    </location>
</feature>